<evidence type="ECO:0000256" key="15">
    <source>
        <dbReference type="ARBA" id="ARBA00023242"/>
    </source>
</evidence>
<keyword evidence="11" id="KW-0805">Transcription regulation</keyword>
<dbReference type="GO" id="GO:0005506">
    <property type="term" value="F:iron ion binding"/>
    <property type="evidence" value="ECO:0007669"/>
    <property type="project" value="InterPro"/>
</dbReference>
<dbReference type="PANTHER" id="PTHR47955">
    <property type="entry name" value="CYTOCHROME P450 FAMILY 71 PROTEIN"/>
    <property type="match status" value="1"/>
</dbReference>
<dbReference type="InterPro" id="IPR002401">
    <property type="entry name" value="Cyt_P450_E_grp-I"/>
</dbReference>
<dbReference type="Gene3D" id="1.10.630.10">
    <property type="entry name" value="Cytochrome P450"/>
    <property type="match status" value="1"/>
</dbReference>
<evidence type="ECO:0000256" key="8">
    <source>
        <dbReference type="ARBA" id="ARBA00022848"/>
    </source>
</evidence>
<dbReference type="InterPro" id="IPR036396">
    <property type="entry name" value="Cyt_P450_sf"/>
</dbReference>
<keyword evidence="12" id="KW-0503">Monooxygenase</keyword>
<feature type="transmembrane region" description="Helical" evidence="16">
    <location>
        <begin position="12"/>
        <end position="33"/>
    </location>
</feature>
<dbReference type="AlphaFoldDB" id="A0AAD8MEP3"/>
<dbReference type="Proteomes" id="UP001237642">
    <property type="component" value="Unassembled WGS sequence"/>
</dbReference>
<evidence type="ECO:0000256" key="9">
    <source>
        <dbReference type="ARBA" id="ARBA00023002"/>
    </source>
</evidence>
<proteinExistence type="inferred from homology"/>
<evidence type="ECO:0000256" key="13">
    <source>
        <dbReference type="ARBA" id="ARBA00023125"/>
    </source>
</evidence>
<evidence type="ECO:0000256" key="14">
    <source>
        <dbReference type="ARBA" id="ARBA00023163"/>
    </source>
</evidence>
<dbReference type="PANTHER" id="PTHR47955:SF19">
    <property type="entry name" value="CYTOCHROME P450 71A9-LIKE ISOFORM X1"/>
    <property type="match status" value="1"/>
</dbReference>
<evidence type="ECO:0000259" key="17">
    <source>
        <dbReference type="PROSITE" id="PS50863"/>
    </source>
</evidence>
<evidence type="ECO:0000256" key="5">
    <source>
        <dbReference type="ARBA" id="ARBA00022617"/>
    </source>
</evidence>
<dbReference type="GO" id="GO:0020037">
    <property type="term" value="F:heme binding"/>
    <property type="evidence" value="ECO:0007669"/>
    <property type="project" value="InterPro"/>
</dbReference>
<accession>A0AAD8MEP3</accession>
<gene>
    <name evidence="18" type="ORF">POM88_036758</name>
</gene>
<keyword evidence="10" id="KW-0408">Iron</keyword>
<evidence type="ECO:0000256" key="7">
    <source>
        <dbReference type="ARBA" id="ARBA00022824"/>
    </source>
</evidence>
<keyword evidence="15" id="KW-0539">Nucleus</keyword>
<evidence type="ECO:0000313" key="18">
    <source>
        <dbReference type="EMBL" id="KAK1370666.1"/>
    </source>
</evidence>
<evidence type="ECO:0000256" key="11">
    <source>
        <dbReference type="ARBA" id="ARBA00023015"/>
    </source>
</evidence>
<dbReference type="EMBL" id="JAUIZM010000008">
    <property type="protein sequence ID" value="KAK1370666.1"/>
    <property type="molecule type" value="Genomic_DNA"/>
</dbReference>
<dbReference type="GO" id="GO:0004497">
    <property type="term" value="F:monooxygenase activity"/>
    <property type="evidence" value="ECO:0007669"/>
    <property type="project" value="UniProtKB-KW"/>
</dbReference>
<dbReference type="InterPro" id="IPR015300">
    <property type="entry name" value="DNA-bd_pseudobarrel_sf"/>
</dbReference>
<evidence type="ECO:0000256" key="12">
    <source>
        <dbReference type="ARBA" id="ARBA00023033"/>
    </source>
</evidence>
<sequence length="606" mass="69045">MEIFLGSLNDISLLWLLSTITLLLVIVVVSYCLRQVPKNKKLENLPPGPPHLPIIGNLHQLGKLPHVSLYKLSQKYGPVMHLKLGQVPALVVSSPEMAKEVLNVQDTKCCNRPDSYGMRKLSYNRKDISFSPYGDYWREMRKLCVIELFTVKRVRSFQQVRDREIAKFVNSLSKEDLDPKSEFIPLDTKIYSLAKNITCEVAFGINFERENFRETEIRKTLLDAVTVMSGFWAADFFPYYGWIIDILTGFRQKLDKCFHEFDKFYETVIQEHLEPCRLRLEHEDITDVLIALSNDETGPLHLSKDNIKAVFMDLFIASIDTTSETTIWAMSELVKNPRVMTKILPLVLSFISDPSFSFIFGCNICMLNMVSLWSGTVVDGGKKIEGLEGMMTLYGIRPYSLVLLEYDGGVNFRVQLYSPYATEIMYANYEHCPSSDLLYNKIELAMFSSVFTYNAIDNFSGVYHLVIENKHLVGAKMLPVLSSYACHQLSLDESCKTLKLGFEKYFWNISVDFKNGSLYFGDGWIEFLDALCVMAGDSLSFCKSDEKFKYIVCVFHGSLVSKEVNIGVSVGIRSYARFFKMITESSLKSGEINRAHGILCGPSIFN</sequence>
<dbReference type="PROSITE" id="PS50863">
    <property type="entry name" value="B3"/>
    <property type="match status" value="1"/>
</dbReference>
<feature type="domain" description="TF-B3" evidence="17">
    <location>
        <begin position="507"/>
        <end position="558"/>
    </location>
</feature>
<keyword evidence="6" id="KW-0479">Metal-binding</keyword>
<dbReference type="InterPro" id="IPR001128">
    <property type="entry name" value="Cyt_P450"/>
</dbReference>
<dbReference type="PRINTS" id="PR00463">
    <property type="entry name" value="EP450I"/>
</dbReference>
<reference evidence="18" key="1">
    <citation type="submission" date="2023-02" db="EMBL/GenBank/DDBJ databases">
        <title>Genome of toxic invasive species Heracleum sosnowskyi carries increased number of genes despite the absence of recent whole-genome duplications.</title>
        <authorList>
            <person name="Schelkunov M."/>
            <person name="Shtratnikova V."/>
            <person name="Makarenko M."/>
            <person name="Klepikova A."/>
            <person name="Omelchenko D."/>
            <person name="Novikova G."/>
            <person name="Obukhova E."/>
            <person name="Bogdanov V."/>
            <person name="Penin A."/>
            <person name="Logacheva M."/>
        </authorList>
    </citation>
    <scope>NUCLEOTIDE SEQUENCE</scope>
    <source>
        <strain evidence="18">Hsosn_3</strain>
        <tissue evidence="18">Leaf</tissue>
    </source>
</reference>
<evidence type="ECO:0000256" key="3">
    <source>
        <dbReference type="ARBA" id="ARBA00004123"/>
    </source>
</evidence>
<keyword evidence="9" id="KW-0560">Oxidoreductase</keyword>
<name>A0AAD8MEP3_9APIA</name>
<evidence type="ECO:0000313" key="19">
    <source>
        <dbReference type="Proteomes" id="UP001237642"/>
    </source>
</evidence>
<dbReference type="GO" id="GO:0003677">
    <property type="term" value="F:DNA binding"/>
    <property type="evidence" value="ECO:0007669"/>
    <property type="project" value="UniProtKB-KW"/>
</dbReference>
<evidence type="ECO:0000256" key="16">
    <source>
        <dbReference type="SAM" id="Phobius"/>
    </source>
</evidence>
<keyword evidence="7" id="KW-0256">Endoplasmic reticulum</keyword>
<comment type="similarity">
    <text evidence="4">Belongs to the cytochrome P450 family.</text>
</comment>
<comment type="subcellular location">
    <subcellularLocation>
        <location evidence="2">Microsome membrane</location>
        <topology evidence="2">Single-pass membrane protein</topology>
    </subcellularLocation>
    <subcellularLocation>
        <location evidence="3">Nucleus</location>
    </subcellularLocation>
</comment>
<comment type="caution">
    <text evidence="18">The sequence shown here is derived from an EMBL/GenBank/DDBJ whole genome shotgun (WGS) entry which is preliminary data.</text>
</comment>
<keyword evidence="19" id="KW-1185">Reference proteome</keyword>
<keyword evidence="16" id="KW-1133">Transmembrane helix</keyword>
<keyword evidence="13" id="KW-0238">DNA-binding</keyword>
<evidence type="ECO:0000256" key="4">
    <source>
        <dbReference type="ARBA" id="ARBA00010617"/>
    </source>
</evidence>
<evidence type="ECO:0000256" key="10">
    <source>
        <dbReference type="ARBA" id="ARBA00023004"/>
    </source>
</evidence>
<protein>
    <recommendedName>
        <fullName evidence="17">TF-B3 domain-containing protein</fullName>
    </recommendedName>
</protein>
<dbReference type="SUPFAM" id="SSF101936">
    <property type="entry name" value="DNA-binding pseudobarrel domain"/>
    <property type="match status" value="1"/>
</dbReference>
<dbReference type="CDD" id="cd10017">
    <property type="entry name" value="B3_DNA"/>
    <property type="match status" value="1"/>
</dbReference>
<dbReference type="Gene3D" id="2.40.330.10">
    <property type="entry name" value="DNA-binding pseudobarrel domain"/>
    <property type="match status" value="1"/>
</dbReference>
<keyword evidence="8" id="KW-0492">Microsome</keyword>
<dbReference type="InterPro" id="IPR003340">
    <property type="entry name" value="B3_DNA-bd"/>
</dbReference>
<dbReference type="GO" id="GO:0005634">
    <property type="term" value="C:nucleus"/>
    <property type="evidence" value="ECO:0007669"/>
    <property type="project" value="UniProtKB-SubCell"/>
</dbReference>
<keyword evidence="14" id="KW-0804">Transcription</keyword>
<reference evidence="18" key="2">
    <citation type="submission" date="2023-05" db="EMBL/GenBank/DDBJ databases">
        <authorList>
            <person name="Schelkunov M.I."/>
        </authorList>
    </citation>
    <scope>NUCLEOTIDE SEQUENCE</scope>
    <source>
        <strain evidence="18">Hsosn_3</strain>
        <tissue evidence="18">Leaf</tissue>
    </source>
</reference>
<dbReference type="SUPFAM" id="SSF48264">
    <property type="entry name" value="Cytochrome P450"/>
    <property type="match status" value="1"/>
</dbReference>
<organism evidence="18 19">
    <name type="scientific">Heracleum sosnowskyi</name>
    <dbReference type="NCBI Taxonomy" id="360622"/>
    <lineage>
        <taxon>Eukaryota</taxon>
        <taxon>Viridiplantae</taxon>
        <taxon>Streptophyta</taxon>
        <taxon>Embryophyta</taxon>
        <taxon>Tracheophyta</taxon>
        <taxon>Spermatophyta</taxon>
        <taxon>Magnoliopsida</taxon>
        <taxon>eudicotyledons</taxon>
        <taxon>Gunneridae</taxon>
        <taxon>Pentapetalae</taxon>
        <taxon>asterids</taxon>
        <taxon>campanulids</taxon>
        <taxon>Apiales</taxon>
        <taxon>Apiaceae</taxon>
        <taxon>Apioideae</taxon>
        <taxon>apioid superclade</taxon>
        <taxon>Tordylieae</taxon>
        <taxon>Tordyliinae</taxon>
        <taxon>Heracleum</taxon>
    </lineage>
</organism>
<dbReference type="GO" id="GO:0016705">
    <property type="term" value="F:oxidoreductase activity, acting on paired donors, with incorporation or reduction of molecular oxygen"/>
    <property type="evidence" value="ECO:0007669"/>
    <property type="project" value="InterPro"/>
</dbReference>
<dbReference type="Pfam" id="PF00067">
    <property type="entry name" value="p450"/>
    <property type="match status" value="1"/>
</dbReference>
<evidence type="ECO:0000256" key="1">
    <source>
        <dbReference type="ARBA" id="ARBA00001971"/>
    </source>
</evidence>
<keyword evidence="16" id="KW-0812">Transmembrane</keyword>
<evidence type="ECO:0000256" key="6">
    <source>
        <dbReference type="ARBA" id="ARBA00022723"/>
    </source>
</evidence>
<dbReference type="GO" id="GO:0009805">
    <property type="term" value="P:coumarin biosynthetic process"/>
    <property type="evidence" value="ECO:0007669"/>
    <property type="project" value="UniProtKB-ARBA"/>
</dbReference>
<keyword evidence="5" id="KW-0349">Heme</keyword>
<comment type="cofactor">
    <cofactor evidence="1">
        <name>heme</name>
        <dbReference type="ChEBI" id="CHEBI:30413"/>
    </cofactor>
</comment>
<evidence type="ECO:0000256" key="2">
    <source>
        <dbReference type="ARBA" id="ARBA00004111"/>
    </source>
</evidence>
<keyword evidence="16" id="KW-0472">Membrane</keyword>